<keyword evidence="4 8" id="KW-0812">Transmembrane</keyword>
<evidence type="ECO:0000256" key="6">
    <source>
        <dbReference type="ARBA" id="ARBA00023136"/>
    </source>
</evidence>
<feature type="region of interest" description="Disordered" evidence="7">
    <location>
        <begin position="77"/>
        <end position="96"/>
    </location>
</feature>
<dbReference type="InterPro" id="IPR011701">
    <property type="entry name" value="MFS"/>
</dbReference>
<evidence type="ECO:0000313" key="10">
    <source>
        <dbReference type="Proteomes" id="UP000775547"/>
    </source>
</evidence>
<feature type="transmembrane region" description="Helical" evidence="8">
    <location>
        <begin position="190"/>
        <end position="223"/>
    </location>
</feature>
<sequence>MESVRCEIDFRPHLILLHEGLGGVLSPIVAQTVVSSGIPWPRFYFGSLVLSVINAAGLSLAFKPTARENAAEWRETSIEMSKRMSPPSSPSDDIGKQLHETAPAAAPRSNTLRIALSLFYLWALSIFAMLYCGSETVTQGFMVTYLLGTRRADPKSAGYVTSGFWGGITIGRFVWGYFMPCLSFTLRKFTILACLGPFLSISDAAGLLTINAVSASVVGVLYGPLFPGILRLATDILPSEVHMISMGIISAFSSAGVALFPFITGVISSIKGIHTMPYLTVPLGVVLATLWSMFPTRLPTRTSMD</sequence>
<evidence type="ECO:0000256" key="5">
    <source>
        <dbReference type="ARBA" id="ARBA00022989"/>
    </source>
</evidence>
<dbReference type="OrthoDB" id="413079at2759"/>
<dbReference type="Proteomes" id="UP000775547">
    <property type="component" value="Unassembled WGS sequence"/>
</dbReference>
<dbReference type="Pfam" id="PF07690">
    <property type="entry name" value="MFS_1"/>
    <property type="match status" value="1"/>
</dbReference>
<evidence type="ECO:0000256" key="1">
    <source>
        <dbReference type="ARBA" id="ARBA00004127"/>
    </source>
</evidence>
<comment type="similarity">
    <text evidence="2">Belongs to the major facilitator superfamily.</text>
</comment>
<name>A0A9P7GEL8_9AGAR</name>
<evidence type="ECO:0000256" key="7">
    <source>
        <dbReference type="SAM" id="MobiDB-lite"/>
    </source>
</evidence>
<dbReference type="Gene3D" id="1.20.1250.20">
    <property type="entry name" value="MFS general substrate transporter like domains"/>
    <property type="match status" value="1"/>
</dbReference>
<keyword evidence="3" id="KW-0813">Transport</keyword>
<reference evidence="9" key="2">
    <citation type="submission" date="2021-10" db="EMBL/GenBank/DDBJ databases">
        <title>Phylogenomics reveals ancestral predisposition of the termite-cultivated fungus Termitomyces towards a domesticated lifestyle.</title>
        <authorList>
            <person name="Auxier B."/>
            <person name="Grum-Grzhimaylo A."/>
            <person name="Cardenas M.E."/>
            <person name="Lodge J.D."/>
            <person name="Laessoe T."/>
            <person name="Pedersen O."/>
            <person name="Smith M.E."/>
            <person name="Kuyper T.W."/>
            <person name="Franco-Molano E.A."/>
            <person name="Baroni T.J."/>
            <person name="Aanen D.K."/>
        </authorList>
    </citation>
    <scope>NUCLEOTIDE SEQUENCE</scope>
    <source>
        <strain evidence="9">AP01</strain>
        <tissue evidence="9">Mycelium</tissue>
    </source>
</reference>
<dbReference type="GO" id="GO:0016020">
    <property type="term" value="C:membrane"/>
    <property type="evidence" value="ECO:0007669"/>
    <property type="project" value="TreeGrafter"/>
</dbReference>
<feature type="transmembrane region" description="Helical" evidence="8">
    <location>
        <begin position="43"/>
        <end position="62"/>
    </location>
</feature>
<dbReference type="PANTHER" id="PTHR23514:SF3">
    <property type="entry name" value="BYPASS OF STOP CODON PROTEIN 6"/>
    <property type="match status" value="1"/>
</dbReference>
<dbReference type="InterPro" id="IPR051788">
    <property type="entry name" value="MFS_Transporter"/>
</dbReference>
<dbReference type="InterPro" id="IPR036259">
    <property type="entry name" value="MFS_trans_sf"/>
</dbReference>
<feature type="transmembrane region" description="Helical" evidence="8">
    <location>
        <begin position="118"/>
        <end position="137"/>
    </location>
</feature>
<gene>
    <name evidence="9" type="ORF">DXG03_006124</name>
</gene>
<evidence type="ECO:0000313" key="9">
    <source>
        <dbReference type="EMBL" id="KAG5648169.1"/>
    </source>
</evidence>
<dbReference type="AlphaFoldDB" id="A0A9P7GEL8"/>
<dbReference type="PANTHER" id="PTHR23514">
    <property type="entry name" value="BYPASS OF STOP CODON PROTEIN 6"/>
    <property type="match status" value="1"/>
</dbReference>
<evidence type="ECO:0000256" key="8">
    <source>
        <dbReference type="SAM" id="Phobius"/>
    </source>
</evidence>
<keyword evidence="5 8" id="KW-1133">Transmembrane helix</keyword>
<evidence type="ECO:0000256" key="2">
    <source>
        <dbReference type="ARBA" id="ARBA00008335"/>
    </source>
</evidence>
<feature type="transmembrane region" description="Helical" evidence="8">
    <location>
        <begin position="275"/>
        <end position="294"/>
    </location>
</feature>
<comment type="subcellular location">
    <subcellularLocation>
        <location evidence="1">Endomembrane system</location>
        <topology evidence="1">Multi-pass membrane protein</topology>
    </subcellularLocation>
</comment>
<feature type="transmembrane region" description="Helical" evidence="8">
    <location>
        <begin position="243"/>
        <end position="263"/>
    </location>
</feature>
<dbReference type="GO" id="GO:0022857">
    <property type="term" value="F:transmembrane transporter activity"/>
    <property type="evidence" value="ECO:0007669"/>
    <property type="project" value="InterPro"/>
</dbReference>
<protein>
    <submittedName>
        <fullName evidence="9">Uncharacterized protein</fullName>
    </submittedName>
</protein>
<proteinExistence type="inferred from homology"/>
<evidence type="ECO:0000256" key="3">
    <source>
        <dbReference type="ARBA" id="ARBA00022448"/>
    </source>
</evidence>
<organism evidence="9 10">
    <name type="scientific">Asterophora parasitica</name>
    <dbReference type="NCBI Taxonomy" id="117018"/>
    <lineage>
        <taxon>Eukaryota</taxon>
        <taxon>Fungi</taxon>
        <taxon>Dikarya</taxon>
        <taxon>Basidiomycota</taxon>
        <taxon>Agaricomycotina</taxon>
        <taxon>Agaricomycetes</taxon>
        <taxon>Agaricomycetidae</taxon>
        <taxon>Agaricales</taxon>
        <taxon>Tricholomatineae</taxon>
        <taxon>Lyophyllaceae</taxon>
        <taxon>Asterophora</taxon>
    </lineage>
</organism>
<feature type="transmembrane region" description="Helical" evidence="8">
    <location>
        <begin position="157"/>
        <end position="178"/>
    </location>
</feature>
<dbReference type="SUPFAM" id="SSF103473">
    <property type="entry name" value="MFS general substrate transporter"/>
    <property type="match status" value="1"/>
</dbReference>
<comment type="caution">
    <text evidence="9">The sequence shown here is derived from an EMBL/GenBank/DDBJ whole genome shotgun (WGS) entry which is preliminary data.</text>
</comment>
<dbReference type="GO" id="GO:0012505">
    <property type="term" value="C:endomembrane system"/>
    <property type="evidence" value="ECO:0007669"/>
    <property type="project" value="UniProtKB-SubCell"/>
</dbReference>
<evidence type="ECO:0000256" key="4">
    <source>
        <dbReference type="ARBA" id="ARBA00022692"/>
    </source>
</evidence>
<reference evidence="9" key="1">
    <citation type="submission" date="2020-07" db="EMBL/GenBank/DDBJ databases">
        <authorList>
            <person name="Nieuwenhuis M."/>
            <person name="Van De Peppel L.J.J."/>
        </authorList>
    </citation>
    <scope>NUCLEOTIDE SEQUENCE</scope>
    <source>
        <strain evidence="9">AP01</strain>
        <tissue evidence="9">Mycelium</tissue>
    </source>
</reference>
<keyword evidence="6 8" id="KW-0472">Membrane</keyword>
<keyword evidence="10" id="KW-1185">Reference proteome</keyword>
<dbReference type="EMBL" id="JABCKV010000004">
    <property type="protein sequence ID" value="KAG5648169.1"/>
    <property type="molecule type" value="Genomic_DNA"/>
</dbReference>
<accession>A0A9P7GEL8</accession>